<feature type="signal peptide" evidence="3">
    <location>
        <begin position="1"/>
        <end position="22"/>
    </location>
</feature>
<dbReference type="GO" id="GO:0016616">
    <property type="term" value="F:oxidoreductase activity, acting on the CH-OH group of donors, NAD or NADP as acceptor"/>
    <property type="evidence" value="ECO:0007669"/>
    <property type="project" value="UniProtKB-ARBA"/>
</dbReference>
<dbReference type="OrthoDB" id="416253at2759"/>
<gene>
    <name evidence="4" type="ORF">L873DRAFT_853569</name>
</gene>
<evidence type="ECO:0000256" key="2">
    <source>
        <dbReference type="ARBA" id="ARBA00023002"/>
    </source>
</evidence>
<dbReference type="Gene3D" id="3.20.20.100">
    <property type="entry name" value="NADP-dependent oxidoreductase domain"/>
    <property type="match status" value="1"/>
</dbReference>
<sequence length="155" mass="16927">MSDLLLTRLSLILIVLIRRCCAGVLRGGVVVEAYSPLAPLMKFPGGALDIVVQEVAGRLGRTPAQVLLRWCVQQGIVAVTTSRSEERQREFLDVVGFVLEEGDMRRVGEAGVKEHHRGFLAQGVWGEGREGEYCLSGNPCTLGCLLFSCLTLRIT</sequence>
<evidence type="ECO:0000313" key="4">
    <source>
        <dbReference type="EMBL" id="RPB00068.1"/>
    </source>
</evidence>
<name>A0A3N4JS55_9PEZI</name>
<protein>
    <recommendedName>
        <fullName evidence="6">NADP-dependent oxidoreductase domain-containing protein</fullName>
    </recommendedName>
</protein>
<dbReference type="Proteomes" id="UP000276215">
    <property type="component" value="Unassembled WGS sequence"/>
</dbReference>
<reference evidence="4 5" key="1">
    <citation type="journal article" date="2018" name="Nat. Ecol. Evol.">
        <title>Pezizomycetes genomes reveal the molecular basis of ectomycorrhizal truffle lifestyle.</title>
        <authorList>
            <person name="Murat C."/>
            <person name="Payen T."/>
            <person name="Noel B."/>
            <person name="Kuo A."/>
            <person name="Morin E."/>
            <person name="Chen J."/>
            <person name="Kohler A."/>
            <person name="Krizsan K."/>
            <person name="Balestrini R."/>
            <person name="Da Silva C."/>
            <person name="Montanini B."/>
            <person name="Hainaut M."/>
            <person name="Levati E."/>
            <person name="Barry K.W."/>
            <person name="Belfiori B."/>
            <person name="Cichocki N."/>
            <person name="Clum A."/>
            <person name="Dockter R.B."/>
            <person name="Fauchery L."/>
            <person name="Guy J."/>
            <person name="Iotti M."/>
            <person name="Le Tacon F."/>
            <person name="Lindquist E.A."/>
            <person name="Lipzen A."/>
            <person name="Malagnac F."/>
            <person name="Mello A."/>
            <person name="Molinier V."/>
            <person name="Miyauchi S."/>
            <person name="Poulain J."/>
            <person name="Riccioni C."/>
            <person name="Rubini A."/>
            <person name="Sitrit Y."/>
            <person name="Splivallo R."/>
            <person name="Traeger S."/>
            <person name="Wang M."/>
            <person name="Zifcakova L."/>
            <person name="Wipf D."/>
            <person name="Zambonelli A."/>
            <person name="Paolocci F."/>
            <person name="Nowrousian M."/>
            <person name="Ottonello S."/>
            <person name="Baldrian P."/>
            <person name="Spatafora J.W."/>
            <person name="Henrissat B."/>
            <person name="Nagy L.G."/>
            <person name="Aury J.M."/>
            <person name="Wincker P."/>
            <person name="Grigoriev I.V."/>
            <person name="Bonfante P."/>
            <person name="Martin F.M."/>
        </authorList>
    </citation>
    <scope>NUCLEOTIDE SEQUENCE [LARGE SCALE GENOMIC DNA]</scope>
    <source>
        <strain evidence="4 5">120613-1</strain>
    </source>
</reference>
<dbReference type="PANTHER" id="PTHR43827:SF3">
    <property type="entry name" value="NADP-DEPENDENT OXIDOREDUCTASE DOMAIN-CONTAINING PROTEIN"/>
    <property type="match status" value="1"/>
</dbReference>
<dbReference type="PANTHER" id="PTHR43827">
    <property type="entry name" value="2,5-DIKETO-D-GLUCONIC ACID REDUCTASE"/>
    <property type="match status" value="1"/>
</dbReference>
<dbReference type="STRING" id="1336337.A0A3N4JS55"/>
<organism evidence="4 5">
    <name type="scientific">Choiromyces venosus 120613-1</name>
    <dbReference type="NCBI Taxonomy" id="1336337"/>
    <lineage>
        <taxon>Eukaryota</taxon>
        <taxon>Fungi</taxon>
        <taxon>Dikarya</taxon>
        <taxon>Ascomycota</taxon>
        <taxon>Pezizomycotina</taxon>
        <taxon>Pezizomycetes</taxon>
        <taxon>Pezizales</taxon>
        <taxon>Tuberaceae</taxon>
        <taxon>Choiromyces</taxon>
    </lineage>
</organism>
<keyword evidence="1" id="KW-0521">NADP</keyword>
<dbReference type="AlphaFoldDB" id="A0A3N4JS55"/>
<accession>A0A3N4JS55</accession>
<evidence type="ECO:0000256" key="1">
    <source>
        <dbReference type="ARBA" id="ARBA00022857"/>
    </source>
</evidence>
<dbReference type="SUPFAM" id="SSF51430">
    <property type="entry name" value="NAD(P)-linked oxidoreductase"/>
    <property type="match status" value="1"/>
</dbReference>
<dbReference type="InterPro" id="IPR036812">
    <property type="entry name" value="NAD(P)_OxRdtase_dom_sf"/>
</dbReference>
<feature type="chain" id="PRO_5018150579" description="NADP-dependent oxidoreductase domain-containing protein" evidence="3">
    <location>
        <begin position="23"/>
        <end position="155"/>
    </location>
</feature>
<keyword evidence="5" id="KW-1185">Reference proteome</keyword>
<keyword evidence="2" id="KW-0560">Oxidoreductase</keyword>
<dbReference type="InterPro" id="IPR020471">
    <property type="entry name" value="AKR"/>
</dbReference>
<proteinExistence type="predicted"/>
<evidence type="ECO:0000256" key="3">
    <source>
        <dbReference type="SAM" id="SignalP"/>
    </source>
</evidence>
<evidence type="ECO:0008006" key="6">
    <source>
        <dbReference type="Google" id="ProtNLM"/>
    </source>
</evidence>
<dbReference type="EMBL" id="ML120383">
    <property type="protein sequence ID" value="RPB00068.1"/>
    <property type="molecule type" value="Genomic_DNA"/>
</dbReference>
<evidence type="ECO:0000313" key="5">
    <source>
        <dbReference type="Proteomes" id="UP000276215"/>
    </source>
</evidence>
<keyword evidence="3" id="KW-0732">Signal</keyword>